<feature type="domain" description="Nucleoside transporter/FeoB GTPase Gate" evidence="2">
    <location>
        <begin position="69"/>
        <end position="164"/>
    </location>
</feature>
<evidence type="ECO:0000259" key="2">
    <source>
        <dbReference type="Pfam" id="PF07670"/>
    </source>
</evidence>
<dbReference type="GeneID" id="78454804"/>
<evidence type="ECO:0000313" key="3">
    <source>
        <dbReference type="EMBL" id="SQI99674.1"/>
    </source>
</evidence>
<dbReference type="RefSeq" id="WP_005978952.1">
    <property type="nucleotide sequence ID" value="NZ_BAABXY010000001.1"/>
</dbReference>
<proteinExistence type="predicted"/>
<dbReference type="EMBL" id="LS483487">
    <property type="protein sequence ID" value="SQI99674.1"/>
    <property type="molecule type" value="Genomic_DNA"/>
</dbReference>
<evidence type="ECO:0000256" key="1">
    <source>
        <dbReference type="SAM" id="Phobius"/>
    </source>
</evidence>
<feature type="transmembrane region" description="Helical" evidence="1">
    <location>
        <begin position="106"/>
        <end position="129"/>
    </location>
</feature>
<name>A0AAX1TVD4_9FUSO</name>
<keyword evidence="1" id="KW-0472">Membrane</keyword>
<dbReference type="Proteomes" id="UP000249008">
    <property type="component" value="Chromosome 1"/>
</dbReference>
<organism evidence="3 4">
    <name type="scientific">Fusobacterium ulcerans</name>
    <dbReference type="NCBI Taxonomy" id="861"/>
    <lineage>
        <taxon>Bacteria</taxon>
        <taxon>Fusobacteriati</taxon>
        <taxon>Fusobacteriota</taxon>
        <taxon>Fusobacteriia</taxon>
        <taxon>Fusobacteriales</taxon>
        <taxon>Fusobacteriaceae</taxon>
        <taxon>Fusobacterium</taxon>
    </lineage>
</organism>
<gene>
    <name evidence="3" type="ORF">NCTC12112_00206</name>
</gene>
<feature type="transmembrane region" description="Helical" evidence="1">
    <location>
        <begin position="9"/>
        <end position="26"/>
    </location>
</feature>
<keyword evidence="1" id="KW-0812">Transmembrane</keyword>
<dbReference type="Pfam" id="PF07670">
    <property type="entry name" value="Gate"/>
    <property type="match status" value="1"/>
</dbReference>
<evidence type="ECO:0000313" key="4">
    <source>
        <dbReference type="Proteomes" id="UP000249008"/>
    </source>
</evidence>
<reference evidence="3 4" key="1">
    <citation type="submission" date="2018-06" db="EMBL/GenBank/DDBJ databases">
        <authorList>
            <consortium name="Pathogen Informatics"/>
            <person name="Doyle S."/>
        </authorList>
    </citation>
    <scope>NUCLEOTIDE SEQUENCE [LARGE SCALE GENOMIC DNA]</scope>
    <source>
        <strain evidence="3 4">NCTC12112</strain>
    </source>
</reference>
<feature type="transmembrane region" description="Helical" evidence="1">
    <location>
        <begin position="173"/>
        <end position="194"/>
    </location>
</feature>
<protein>
    <submittedName>
        <fullName evidence="3">Uncharacterized protein conserved in bacteria</fullName>
    </submittedName>
</protein>
<feature type="transmembrane region" description="Helical" evidence="1">
    <location>
        <begin position="65"/>
        <end position="85"/>
    </location>
</feature>
<sequence>MTAEKKREITGWVSLFTLIVMFSGLLKNHPTLRALDFSYLLGTFGKISEGADFAGKGGIGTRQGFLVALTLVPSLMLSSGLIAVAQELGALEAAAKFFKPILKPIMGIPGVAGLAFVSSFTSSDIGAVMTKELYDDKYITDEERAIFVSYQYAASAVVTNTISAGGPLLSISLLPLGGIILIQLVVKIMGANIIRFMIYKNRNKVTEGEVQYG</sequence>
<dbReference type="KEGG" id="ful:C4N20_08280"/>
<dbReference type="AlphaFoldDB" id="A0AAX1TVD4"/>
<accession>A0AAX1TVD4</accession>
<keyword evidence="1" id="KW-1133">Transmembrane helix</keyword>
<dbReference type="InterPro" id="IPR011642">
    <property type="entry name" value="Gate_dom"/>
</dbReference>